<comment type="caution">
    <text evidence="3">The sequence shown here is derived from an EMBL/GenBank/DDBJ whole genome shotgun (WGS) entry which is preliminary data.</text>
</comment>
<dbReference type="SUPFAM" id="SSF51206">
    <property type="entry name" value="cAMP-binding domain-like"/>
    <property type="match status" value="1"/>
</dbReference>
<dbReference type="AlphaFoldDB" id="A0A7C9MSE8"/>
<name>A0A7C9MSE8_9RHOB</name>
<keyword evidence="4" id="KW-1185">Reference proteome</keyword>
<sequence>MELDFGLTAGHLAYLGFLLQFFAYLARDELRLRLLMLSGSAAFLLYHYLHSGAAISEIFLSTAGLALTNLFMISIVVMERTTLGMSERDKALFARFDMLTPGQFRRLLKRGTVRKAGTETVLMQDGAASERLFFIHEGRVRIVKSGQETPASAGIFIGEVAFLTSKPATATVMAEPGTEYLEWDSAVLRKLMKKRPKFRVALSAQFNSDLVRKVASSLPNPGL</sequence>
<dbReference type="InterPro" id="IPR018490">
    <property type="entry name" value="cNMP-bd_dom_sf"/>
</dbReference>
<dbReference type="InterPro" id="IPR000595">
    <property type="entry name" value="cNMP-bd_dom"/>
</dbReference>
<dbReference type="Proteomes" id="UP000480350">
    <property type="component" value="Unassembled WGS sequence"/>
</dbReference>
<dbReference type="CDD" id="cd00038">
    <property type="entry name" value="CAP_ED"/>
    <property type="match status" value="1"/>
</dbReference>
<protein>
    <submittedName>
        <fullName evidence="3">Cyclic nucleotide-binding domain-containing protein</fullName>
    </submittedName>
</protein>
<feature type="transmembrane region" description="Helical" evidence="1">
    <location>
        <begin position="6"/>
        <end position="25"/>
    </location>
</feature>
<evidence type="ECO:0000259" key="2">
    <source>
        <dbReference type="PROSITE" id="PS50042"/>
    </source>
</evidence>
<reference evidence="3 4" key="2">
    <citation type="submission" date="2020-03" db="EMBL/GenBank/DDBJ databases">
        <title>Kangsaoukella pontilimi gen. nov., sp. nov., a new member of the family Rhodobacteraceae isolated from a tidal mudflat.</title>
        <authorList>
            <person name="Kim I.S."/>
        </authorList>
    </citation>
    <scope>NUCLEOTIDE SEQUENCE [LARGE SCALE GENOMIC DNA]</scope>
    <source>
        <strain evidence="3 4">GH1-50</strain>
    </source>
</reference>
<evidence type="ECO:0000256" key="1">
    <source>
        <dbReference type="SAM" id="Phobius"/>
    </source>
</evidence>
<feature type="domain" description="Cyclic nucleotide-binding" evidence="2">
    <location>
        <begin position="95"/>
        <end position="209"/>
    </location>
</feature>
<feature type="transmembrane region" description="Helical" evidence="1">
    <location>
        <begin position="32"/>
        <end position="49"/>
    </location>
</feature>
<keyword evidence="1" id="KW-0812">Transmembrane</keyword>
<dbReference type="RefSeq" id="WP_160765049.1">
    <property type="nucleotide sequence ID" value="NZ_WUPT01000002.1"/>
</dbReference>
<dbReference type="Gene3D" id="2.60.120.10">
    <property type="entry name" value="Jelly Rolls"/>
    <property type="match status" value="1"/>
</dbReference>
<evidence type="ECO:0000313" key="4">
    <source>
        <dbReference type="Proteomes" id="UP000480350"/>
    </source>
</evidence>
<feature type="transmembrane region" description="Helical" evidence="1">
    <location>
        <begin position="55"/>
        <end position="78"/>
    </location>
</feature>
<keyword evidence="1" id="KW-0472">Membrane</keyword>
<keyword evidence="1" id="KW-1133">Transmembrane helix</keyword>
<dbReference type="PROSITE" id="PS50042">
    <property type="entry name" value="CNMP_BINDING_3"/>
    <property type="match status" value="1"/>
</dbReference>
<dbReference type="EMBL" id="WUPT01000002">
    <property type="protein sequence ID" value="MXQ09197.1"/>
    <property type="molecule type" value="Genomic_DNA"/>
</dbReference>
<dbReference type="Pfam" id="PF00027">
    <property type="entry name" value="cNMP_binding"/>
    <property type="match status" value="1"/>
</dbReference>
<accession>A0A7C9MSE8</accession>
<gene>
    <name evidence="3" type="ORF">GQ651_15225</name>
</gene>
<proteinExistence type="predicted"/>
<evidence type="ECO:0000313" key="3">
    <source>
        <dbReference type="EMBL" id="MXQ09197.1"/>
    </source>
</evidence>
<dbReference type="InterPro" id="IPR014710">
    <property type="entry name" value="RmlC-like_jellyroll"/>
</dbReference>
<organism evidence="3 4">
    <name type="scientific">Kangsaoukella pontilimi</name>
    <dbReference type="NCBI Taxonomy" id="2691042"/>
    <lineage>
        <taxon>Bacteria</taxon>
        <taxon>Pseudomonadati</taxon>
        <taxon>Pseudomonadota</taxon>
        <taxon>Alphaproteobacteria</taxon>
        <taxon>Rhodobacterales</taxon>
        <taxon>Paracoccaceae</taxon>
        <taxon>Kangsaoukella</taxon>
    </lineage>
</organism>
<reference evidence="3 4" key="1">
    <citation type="submission" date="2019-12" db="EMBL/GenBank/DDBJ databases">
        <authorList>
            <person name="Lee S.D."/>
        </authorList>
    </citation>
    <scope>NUCLEOTIDE SEQUENCE [LARGE SCALE GENOMIC DNA]</scope>
    <source>
        <strain evidence="3 4">GH1-50</strain>
    </source>
</reference>